<gene>
    <name evidence="2" type="ORF">HOP60_02850</name>
</gene>
<dbReference type="EMBL" id="JABFTQ010000001">
    <property type="protein sequence ID" value="MCE8045664.1"/>
    <property type="molecule type" value="Genomic_DNA"/>
</dbReference>
<organism evidence="2 3">
    <name type="scientific">Billgrantia desiderata</name>
    <dbReference type="NCBI Taxonomy" id="52021"/>
    <lineage>
        <taxon>Bacteria</taxon>
        <taxon>Pseudomonadati</taxon>
        <taxon>Pseudomonadota</taxon>
        <taxon>Gammaproteobacteria</taxon>
        <taxon>Oceanospirillales</taxon>
        <taxon>Halomonadaceae</taxon>
        <taxon>Billgrantia</taxon>
    </lineage>
</organism>
<keyword evidence="3" id="KW-1185">Reference proteome</keyword>
<evidence type="ECO:0000313" key="3">
    <source>
        <dbReference type="Proteomes" id="UP001320154"/>
    </source>
</evidence>
<name>A0ABS9B0C7_9GAMM</name>
<accession>A0ABS9B0C7</accession>
<feature type="region of interest" description="Disordered" evidence="1">
    <location>
        <begin position="56"/>
        <end position="76"/>
    </location>
</feature>
<comment type="caution">
    <text evidence="2">The sequence shown here is derived from an EMBL/GenBank/DDBJ whole genome shotgun (WGS) entry which is preliminary data.</text>
</comment>
<evidence type="ECO:0000313" key="2">
    <source>
        <dbReference type="EMBL" id="MCE8045664.1"/>
    </source>
</evidence>
<protein>
    <submittedName>
        <fullName evidence="2">Uncharacterized protein</fullName>
    </submittedName>
</protein>
<proteinExistence type="predicted"/>
<evidence type="ECO:0000256" key="1">
    <source>
        <dbReference type="SAM" id="MobiDB-lite"/>
    </source>
</evidence>
<dbReference type="RefSeq" id="WP_234249898.1">
    <property type="nucleotide sequence ID" value="NZ_JABFTQ010000001.1"/>
</dbReference>
<sequence>MKVRKLIEELAQIEDKHGDIDIYCMSQIEPGKAGPISHFYKMHSMDDEVYMLAAQNPNWPSKTGEKSGDNRGNNKL</sequence>
<reference evidence="2 3" key="1">
    <citation type="journal article" date="2021" name="Front. Microbiol.">
        <title>Aerobic Denitrification and Heterotrophic Sulfur Oxidation in the Genus Halomonas Revealed by Six Novel Species Characterizations and Genome-Based Analysis.</title>
        <authorList>
            <person name="Wang L."/>
            <person name="Shao Z."/>
        </authorList>
    </citation>
    <scope>NUCLEOTIDE SEQUENCE [LARGE SCALE GENOMIC DNA]</scope>
    <source>
        <strain evidence="2 3">MCCC 1A05748</strain>
    </source>
</reference>
<dbReference type="Proteomes" id="UP001320154">
    <property type="component" value="Unassembled WGS sequence"/>
</dbReference>